<comment type="caution">
    <text evidence="2">The sequence shown here is derived from an EMBL/GenBank/DDBJ whole genome shotgun (WGS) entry which is preliminary data.</text>
</comment>
<proteinExistence type="predicted"/>
<sequence>MATDRKLVLDRLPVELLYDIYTCALSSSLPLTCKFLYSVFKAAPPTLHAQYLIACYEDAANRSASARALGLVSKVLRYPICTRSVLEAILRSPERPSIPSVNDPRAPPTILPRHLFRNLTPRDAPGQRPWTEYDEPLPFLKFLYTDPRIPRPAPNSYEGYALTRAVYAGFTPLVRFLLEHDASPACKGGLAVTVAIRRKSLPLVRMLVERDGPSSVDASMLAASRKRKRSAADVGENGGSSANASSGKTSGSKVGGTKRRKLGDRVSVTPGMLKTAVMCDARDIAEYLMREKGCVPDMQTVLMMGR</sequence>
<dbReference type="InterPro" id="IPR036770">
    <property type="entry name" value="Ankyrin_rpt-contain_sf"/>
</dbReference>
<dbReference type="HOGENOM" id="CLU_063486_0_0_1"/>
<dbReference type="Proteomes" id="UP000029665">
    <property type="component" value="Unassembled WGS sequence"/>
</dbReference>
<name>A0A060SPW3_PYCCI</name>
<evidence type="ECO:0000256" key="1">
    <source>
        <dbReference type="SAM" id="MobiDB-lite"/>
    </source>
</evidence>
<evidence type="ECO:0000313" key="3">
    <source>
        <dbReference type="Proteomes" id="UP000029665"/>
    </source>
</evidence>
<gene>
    <name evidence="2" type="ORF">BN946_scf184979.g38</name>
</gene>
<dbReference type="OMA" id="ILRYPIC"/>
<reference evidence="2" key="1">
    <citation type="submission" date="2014-01" db="EMBL/GenBank/DDBJ databases">
        <title>The genome of the white-rot fungus Pycnoporus cinnabarinus: a basidiomycete model with a versatile arsenal for lignocellulosic biomass breakdown.</title>
        <authorList>
            <person name="Levasseur A."/>
            <person name="Lomascolo A."/>
            <person name="Ruiz-Duenas F.J."/>
            <person name="Uzan E."/>
            <person name="Piumi F."/>
            <person name="Kues U."/>
            <person name="Ram A.F.J."/>
            <person name="Murat C."/>
            <person name="Haon M."/>
            <person name="Benoit I."/>
            <person name="Arfi Y."/>
            <person name="Chevret D."/>
            <person name="Drula E."/>
            <person name="Kwon M.J."/>
            <person name="Gouret P."/>
            <person name="Lesage-Meessen L."/>
            <person name="Lombard V."/>
            <person name="Mariette J."/>
            <person name="Noirot C."/>
            <person name="Park J."/>
            <person name="Patyshakuliyeva A."/>
            <person name="Wieneger R.A.B."/>
            <person name="Wosten H.A.B."/>
            <person name="Martin F."/>
            <person name="Coutinho P.M."/>
            <person name="de Vries R."/>
            <person name="Martinez A.T."/>
            <person name="Klopp C."/>
            <person name="Pontarotti P."/>
            <person name="Henrissat B."/>
            <person name="Record E."/>
        </authorList>
    </citation>
    <scope>NUCLEOTIDE SEQUENCE [LARGE SCALE GENOMIC DNA]</scope>
    <source>
        <strain evidence="2">BRFM137</strain>
    </source>
</reference>
<dbReference type="STRING" id="5643.A0A060SPW3"/>
<dbReference type="OrthoDB" id="539213at2759"/>
<feature type="region of interest" description="Disordered" evidence="1">
    <location>
        <begin position="217"/>
        <end position="266"/>
    </location>
</feature>
<organism evidence="2 3">
    <name type="scientific">Pycnoporus cinnabarinus</name>
    <name type="common">Cinnabar-red polypore</name>
    <name type="synonym">Trametes cinnabarina</name>
    <dbReference type="NCBI Taxonomy" id="5643"/>
    <lineage>
        <taxon>Eukaryota</taxon>
        <taxon>Fungi</taxon>
        <taxon>Dikarya</taxon>
        <taxon>Basidiomycota</taxon>
        <taxon>Agaricomycotina</taxon>
        <taxon>Agaricomycetes</taxon>
        <taxon>Polyporales</taxon>
        <taxon>Polyporaceae</taxon>
        <taxon>Trametes</taxon>
    </lineage>
</organism>
<dbReference type="Gene3D" id="1.25.40.20">
    <property type="entry name" value="Ankyrin repeat-containing domain"/>
    <property type="match status" value="1"/>
</dbReference>
<accession>A0A060SPW3</accession>
<dbReference type="SUPFAM" id="SSF48403">
    <property type="entry name" value="Ankyrin repeat"/>
    <property type="match status" value="1"/>
</dbReference>
<dbReference type="AlphaFoldDB" id="A0A060SPW3"/>
<protein>
    <submittedName>
        <fullName evidence="2">Uncharacterized protein</fullName>
    </submittedName>
</protein>
<dbReference type="EMBL" id="CCBP010000174">
    <property type="protein sequence ID" value="CDO74483.1"/>
    <property type="molecule type" value="Genomic_DNA"/>
</dbReference>
<keyword evidence="3" id="KW-1185">Reference proteome</keyword>
<feature type="compositionally biased region" description="Low complexity" evidence="1">
    <location>
        <begin position="239"/>
        <end position="252"/>
    </location>
</feature>
<evidence type="ECO:0000313" key="2">
    <source>
        <dbReference type="EMBL" id="CDO74483.1"/>
    </source>
</evidence>